<dbReference type="FunFam" id="2.40.70.10:FF:000031">
    <property type="entry name" value="Aspartyl protease AED1"/>
    <property type="match status" value="1"/>
</dbReference>
<name>A0A3L6Q583_PANMI</name>
<dbReference type="InterPro" id="IPR032861">
    <property type="entry name" value="TAXi_N"/>
</dbReference>
<keyword evidence="4" id="KW-0378">Hydrolase</keyword>
<evidence type="ECO:0000313" key="9">
    <source>
        <dbReference type="EMBL" id="RLM73735.1"/>
    </source>
</evidence>
<keyword evidence="7" id="KW-0732">Signal</keyword>
<dbReference type="Pfam" id="PF14543">
    <property type="entry name" value="TAXi_N"/>
    <property type="match status" value="1"/>
</dbReference>
<keyword evidence="2" id="KW-0645">Protease</keyword>
<dbReference type="InterPro" id="IPR051708">
    <property type="entry name" value="Plant_Aspart_Prot_A1"/>
</dbReference>
<evidence type="ECO:0000256" key="6">
    <source>
        <dbReference type="SAM" id="MobiDB-lite"/>
    </source>
</evidence>
<dbReference type="SUPFAM" id="SSF50630">
    <property type="entry name" value="Acid proteases"/>
    <property type="match status" value="1"/>
</dbReference>
<dbReference type="Pfam" id="PF14541">
    <property type="entry name" value="TAXi_C"/>
    <property type="match status" value="1"/>
</dbReference>
<dbReference type="OrthoDB" id="660550at2759"/>
<comment type="caution">
    <text evidence="9">The sequence shown here is derived from an EMBL/GenBank/DDBJ whole genome shotgun (WGS) entry which is preliminary data.</text>
</comment>
<reference evidence="10" key="1">
    <citation type="journal article" date="2019" name="Nat. Commun.">
        <title>The genome of broomcorn millet.</title>
        <authorList>
            <person name="Zou C."/>
            <person name="Miki D."/>
            <person name="Li D."/>
            <person name="Tang Q."/>
            <person name="Xiao L."/>
            <person name="Rajput S."/>
            <person name="Deng P."/>
            <person name="Jia W."/>
            <person name="Huang R."/>
            <person name="Zhang M."/>
            <person name="Sun Y."/>
            <person name="Hu J."/>
            <person name="Fu X."/>
            <person name="Schnable P.S."/>
            <person name="Li F."/>
            <person name="Zhang H."/>
            <person name="Feng B."/>
            <person name="Zhu X."/>
            <person name="Liu R."/>
            <person name="Schnable J.C."/>
            <person name="Zhu J.-K."/>
            <person name="Zhang H."/>
        </authorList>
    </citation>
    <scope>NUCLEOTIDE SEQUENCE [LARGE SCALE GENOMIC DNA]</scope>
</reference>
<evidence type="ECO:0000256" key="2">
    <source>
        <dbReference type="ARBA" id="ARBA00022670"/>
    </source>
</evidence>
<dbReference type="InterPro" id="IPR032799">
    <property type="entry name" value="TAXi_C"/>
</dbReference>
<dbReference type="PANTHER" id="PTHR47967:SF6">
    <property type="entry name" value="ASPARTYL PROTEASE 37"/>
    <property type="match status" value="1"/>
</dbReference>
<dbReference type="InterPro" id="IPR034161">
    <property type="entry name" value="Pepsin-like_plant"/>
</dbReference>
<feature type="chain" id="PRO_5018036999" description="Peptidase A1 domain-containing protein" evidence="7">
    <location>
        <begin position="20"/>
        <end position="461"/>
    </location>
</feature>
<evidence type="ECO:0000313" key="10">
    <source>
        <dbReference type="Proteomes" id="UP000275267"/>
    </source>
</evidence>
<dbReference type="STRING" id="4540.A0A3L6Q583"/>
<evidence type="ECO:0000259" key="8">
    <source>
        <dbReference type="PROSITE" id="PS51767"/>
    </source>
</evidence>
<feature type="signal peptide" evidence="7">
    <location>
        <begin position="1"/>
        <end position="19"/>
    </location>
</feature>
<protein>
    <recommendedName>
        <fullName evidence="8">Peptidase A1 domain-containing protein</fullName>
    </recommendedName>
</protein>
<dbReference type="Gene3D" id="2.40.70.10">
    <property type="entry name" value="Acid Proteases"/>
    <property type="match status" value="2"/>
</dbReference>
<keyword evidence="3" id="KW-0064">Aspartyl protease</keyword>
<evidence type="ECO:0000256" key="1">
    <source>
        <dbReference type="ARBA" id="ARBA00007447"/>
    </source>
</evidence>
<evidence type="ECO:0000256" key="7">
    <source>
        <dbReference type="SAM" id="SignalP"/>
    </source>
</evidence>
<dbReference type="PROSITE" id="PS51767">
    <property type="entry name" value="PEPTIDASE_A1"/>
    <property type="match status" value="1"/>
</dbReference>
<accession>A0A3L6Q583</accession>
<keyword evidence="10" id="KW-1185">Reference proteome</keyword>
<gene>
    <name evidence="9" type="ORF">C2845_PM15G09860</name>
</gene>
<sequence length="461" mass="49199">MELLLVLLLPLFLALPALPAPVRLELARVDANLTGHDLIRRAVERSLDRPGVVVARPGGDGAGAATAADGGRRSAAAAAEAPVVAGGGEYLVKLGIGTPQHFFSAAIDTATDLVWMQCQPCVSCYRQLDPVFNPRLSSSYAVVPCSSDTCGQFDEHRHVPHCVCRSEDDDACQYTYRYSGNGVTRGTLAIDKLAIGSDVFHGVIFGCSNSSAGGPPPQASGLVGLGRGPLSLVSQLSVRRFMYCLPPPMSQTPGKLVLGAAVDAVRNVSDRVTITMSSSTRYPSYYYLNLDGLAVGDQTPRMVRTPAPPPPPTARSGAAAPGGGGGGRANAYGMIVDIASTISFLEASLYDELVDDLEEELRLPRATPSRRLELDLCFILPEGVGMDRVYVPTVSLSFDGRWLELERDQLFVEDGRTMCLMVGKTSGVSILGNFQQQNMQVLYNLRRGKITFAKASCESMP</sequence>
<dbReference type="EMBL" id="PQIB02000013">
    <property type="protein sequence ID" value="RLM73735.1"/>
    <property type="molecule type" value="Genomic_DNA"/>
</dbReference>
<dbReference type="AlphaFoldDB" id="A0A3L6Q583"/>
<dbReference type="InterPro" id="IPR021109">
    <property type="entry name" value="Peptidase_aspartic_dom_sf"/>
</dbReference>
<evidence type="ECO:0000256" key="4">
    <source>
        <dbReference type="ARBA" id="ARBA00022801"/>
    </source>
</evidence>
<proteinExistence type="inferred from homology"/>
<keyword evidence="5" id="KW-0325">Glycoprotein</keyword>
<feature type="domain" description="Peptidase A1" evidence="8">
    <location>
        <begin position="90"/>
        <end position="453"/>
    </location>
</feature>
<dbReference type="InterPro" id="IPR033121">
    <property type="entry name" value="PEPTIDASE_A1"/>
</dbReference>
<dbReference type="GO" id="GO:0006508">
    <property type="term" value="P:proteolysis"/>
    <property type="evidence" value="ECO:0007669"/>
    <property type="project" value="UniProtKB-KW"/>
</dbReference>
<organism evidence="9 10">
    <name type="scientific">Panicum miliaceum</name>
    <name type="common">Proso millet</name>
    <name type="synonym">Broomcorn millet</name>
    <dbReference type="NCBI Taxonomy" id="4540"/>
    <lineage>
        <taxon>Eukaryota</taxon>
        <taxon>Viridiplantae</taxon>
        <taxon>Streptophyta</taxon>
        <taxon>Embryophyta</taxon>
        <taxon>Tracheophyta</taxon>
        <taxon>Spermatophyta</taxon>
        <taxon>Magnoliopsida</taxon>
        <taxon>Liliopsida</taxon>
        <taxon>Poales</taxon>
        <taxon>Poaceae</taxon>
        <taxon>PACMAD clade</taxon>
        <taxon>Panicoideae</taxon>
        <taxon>Panicodae</taxon>
        <taxon>Paniceae</taxon>
        <taxon>Panicinae</taxon>
        <taxon>Panicum</taxon>
        <taxon>Panicum sect. Panicum</taxon>
    </lineage>
</organism>
<comment type="similarity">
    <text evidence="1">Belongs to the peptidase A1 family.</text>
</comment>
<evidence type="ECO:0000256" key="3">
    <source>
        <dbReference type="ARBA" id="ARBA00022750"/>
    </source>
</evidence>
<dbReference type="Proteomes" id="UP000275267">
    <property type="component" value="Unassembled WGS sequence"/>
</dbReference>
<feature type="region of interest" description="Disordered" evidence="6">
    <location>
        <begin position="303"/>
        <end position="323"/>
    </location>
</feature>
<dbReference type="PANTHER" id="PTHR47967">
    <property type="entry name" value="OS07G0603500 PROTEIN-RELATED"/>
    <property type="match status" value="1"/>
</dbReference>
<evidence type="ECO:0000256" key="5">
    <source>
        <dbReference type="ARBA" id="ARBA00023180"/>
    </source>
</evidence>
<dbReference type="GO" id="GO:0004190">
    <property type="term" value="F:aspartic-type endopeptidase activity"/>
    <property type="evidence" value="ECO:0007669"/>
    <property type="project" value="UniProtKB-KW"/>
</dbReference>
<dbReference type="GO" id="GO:0005576">
    <property type="term" value="C:extracellular region"/>
    <property type="evidence" value="ECO:0007669"/>
    <property type="project" value="TreeGrafter"/>
</dbReference>
<dbReference type="CDD" id="cd05476">
    <property type="entry name" value="pepsin_A_like_plant"/>
    <property type="match status" value="1"/>
</dbReference>